<gene>
    <name evidence="2" type="ORF">WN72_29320</name>
</gene>
<dbReference type="Proteomes" id="UP000594015">
    <property type="component" value="Chromosome"/>
</dbReference>
<proteinExistence type="predicted"/>
<evidence type="ECO:0000313" key="2">
    <source>
        <dbReference type="EMBL" id="QOZ69959.1"/>
    </source>
</evidence>
<feature type="region of interest" description="Disordered" evidence="1">
    <location>
        <begin position="1"/>
        <end position="22"/>
    </location>
</feature>
<feature type="compositionally biased region" description="Basic residues" evidence="1">
    <location>
        <begin position="1"/>
        <end position="11"/>
    </location>
</feature>
<accession>A0AAE7NQ41</accession>
<protein>
    <submittedName>
        <fullName evidence="2">Uncharacterized protein</fullName>
    </submittedName>
</protein>
<sequence>MAVKAKGKRTGKSSSDTTAKFQPLSADDLNGIVGGNITPPPGQFNSIAGFDTSHLNLDANSMLAGVSSQEIAQAVVNHQTTETQAMHLIEAVAAYDQTHATQALADFAGAITQTSGHSNDGYAVGAEIGHLIAAGQVSATQAISDIAGAVTAGQSTGHVAVTMLAGMSGPVSASVQAAAGTEIAALVTAGSLTATQAVTDIVNANGAAGALTLDQVINVLNDAAGTPAMHAAVASEYNSLMASGLTTGNHITADIGAAAAHSYSGISHDSTADMNMIMVAKTLTMDAVIAGDYGALAGFQPLLATMQNAVANGNESVLDNAVANSVLSLVNAGGLTLTTAVADLVQQINSHAISGDQGFALLNSLVNLAPNYSNLANNVGSPLSVDAVLNQLAPASAQTGSLSDVVAAVNSGRLAVGQAIAALGGLAAGSTVAQITAGGDIAGFIRSGYITTNAAIADIVSSNWSTTETFNFLLGMASSGNTAIAGAAIAEMPSVSSPSQAIAAINSAIGLTAITPTQALGILVDLASSTGTQAAVAGEIDSLISNHQLTTSQVMTAIGSAVTSSALTATEAVTLLADIAAPASTAVQTAVTAEIASLVTAGNLTADQVVTALAGLVAGGGAAMQSFVATEIGALVAANQITTVQAFADIAAAGASHVLNPGQTIALLASLASNSTPLQFTLGADIATMIGSGAITASAAVTDIAGLNLSGSEAFNILLGLATSGDTATARAATAGMASLLSPTQLVSDIDSAIATFTITAAQGVGLLMDLASSASMTPAVAVEIDSLIASNQITASAAMSAIGAAVTSSVLTAAQAVTLLAYVAVPAPTAVQNAATAEITTLLTSRAITADQVVGALASVFAGGTTAMQAFVVAEINGLVGANQITAIQAVSDIAAAVTAHVLTADQAVSLLNMLSATGSTAMQAAAGAEIAALIGSASISTTNAVAAITHSTNTSSVASIELAIVQLMNVAASGNASVRAEINADIAALISATFPADTAVTFLASLAASNNAALDNAVAGTILSLVGGGALSITSAIADVTQAVSTQAISADQAVALFASMLGAVGSNAINQAAIVTALGQLVSGSLTLSAVMADIVTAVGGGQLTAAQAISAFISLIAGGSIGVQVAAGTEIAALIQTGAITASAAITAIGGLASAETFNILIGMAVSGNAATTSAAVADISTLVSPGQARLDIIAVLNASAITAPQALPILVDLSVIPSSPGDGFSWQTMMSQEISTLLSASQVSATQITAAVDGAVRASAITAAAAVNLLTNLGSLGSTSTQTAMSAEIVALVTGGKITAVQAIAGLTSVFTGSGGSEGGSVASFTTNFVSHTIGALVAAGQVSNTAAINDIVGLISSRFTPATAVVVLAGFASNNSLTLDNAVAAAIVSLLNAQTFSMTQAARGVSTAVSNGAITADQGITLLAAMLGISGNVNPNSPLGPTGIYQALAALVPSQITATAAVADIVTAVGNGQLTAVEAINAFAYVASSITAQFAAGQDIAAMIQSGAITASAAIAQVGGLAPGTISSNEAFYILTGIALNGSSATASAAAVVMAGLGVPGQATQYITTAVNSSAMTVPQAVSILLELAAVTGMQAAVGAELGTFISNNQITTALVMTDIGNAVAASVLTATQAVDVLADLAAPASLAVQNAAAAEITALVSSGYITGNQATTALIGLLTGGTAAMQVFALSAINALIAANQVAATQVVADVAAAGAANALTADQTISLLTYLAESGSGAVLAAVGADIAAMVTAGTVTASQAVADIFGTTDTITPTSILPAIPVMMFTAASGNASLQSAVIAQLSSLVAPFYSASSLDQFVVSSLNGANAVGNVPSIVHMMRDFPGNNVSAAEVNADIVNAVASGALTVAQALAVQQALAAQLGSAWPNTPITQPQMATALGALAAYNNPTVNSLVASTIWSMVSGGQFASFNVVLNPAVNGNAALNVTQQAALLLALAADVPSGANSTVYLNTIGSVFASLTAAHGLPLTQVTADITAAVNAHQLTGGQAVQVLVGAGSISIAAQIVVGGQIDALIQVGSVSVSDAVALVAALGAADASFGVLIGMLVSGNSANISTVAQEMLSLTQIQFPASAFNDINTAIYAGAITADQGLAVLAAFAAAGNASTQISVGAEIAALIGNSTITLTGAITDIGAAVTSTVLSGAQAANILLGLASQGSVTTQVAVGGEFAALVTANALSANAATADIAAAVPSIITASQSFNIQIGMALSGDPALQTTLTPAQVMTNINGALGASSITITQALALLAQLASGSSAMQSAVAGEINLLVGNATITAATADQAFAVLAQLAHVGNGSIQSAVVGDINLMIADSIITTSQAMTDIATAVHGASLTGDQAVALLVGIAAQGTLSVQFAAGGSIVGLIAAGQLAATSAATDIGNAVTSSSLTSDQAVAILLGMSVGTNAAAASAAAHELQILVTPAQLIADINNAVTASQLTATQALSVLATLAATGSTAMQTAAVTEINTLIGGLTVTQAMNELLAIAANGLTVQGAVASEINTLISGNLLTAAQAAADIGAAVPSVLTADEAVTLLINLATSAPAAVQTAVRAEISTLITGGQITADRAVIDLVGVAATGSAALQAAVVAEINTLIAANQTTAARIIANLGTAVATGLLGVDEVITLTAILVASSSQAQVYQAGLGIANFVNSGLATAAQAVADVMSATSQGVTLDQAYALLVNAAGGNSALDAALRTQLFTGTVPDLPSLAALLPAANSAVAAEIGKAILWTAYQTPATTQAQANQDPQIAANAIVTQPCDQAVTALVAMAGLGAQFGANAGDVGRILGAAVINGIEAIIGHGQVTGASAVADIVNGLNAGLISADQAAYMMTYLASSGYVTQAAAGAGMVAAIAQSSLVFTKLYAGDYTYFIPSQYNLDQQVQLYAGVIGAPSASPSLQATVASWIAAYTPLSLSGGQVVGDIDVLVASGALTPAQAAVVFYQLGANVGSAYGGYTDSLQTALQGAISGLGPNATAGIVELISDQIITADHGVALLLSLVGNGTGSNSLVASEIATLVHNNATTAAQVMTDIITTVSSGGATVDQAVTLLAVLSIQGNATLQSAADAEILSLVTGNQIPAAQAMTDIGNTIAAGTLTGDQAMALLASLAGSGNAAVQAAIGSEIASLIGAAKLTASQVNTDLATAITANALTVDQAVVVLGSEALAGSAAVRTAAIGELSALVSGNQITAAQVGADIGSAIGTGFTADQAVALLASIAAQGNAALQGAAATEILALIADHQVTAAQAMTDIGNAITAGTLTGDQAIGVFALLANSGTAAEQATIGAELATLIAAATITATQVTTDINTAITSSTLTADHAVAVLANLATAGSSTVVGAVVTEIAALVGANRISAASVATDIVGTIGASLTIDQAVALLAGVGGQSGVALQAAAISSILTLVQNSQITIAQALIDVGGTVAAGTLTGDQAVGVLAALANAGSAAQQQAVGAEIAALIAANRITASRAMTDLDSAVAAGAITADRGITVLAGVWLAGGTGVPATVVSEIVALVTEARLSAVQAATDIGGMVGGVLTANQDVTLLASLWLQGGTTVRGAVAQELVTLITNGNVTAGQFGAAITAGALTADQVIALMAVVASDGTTQIQTAIGAGIAALIAGNQITVTAAISDINTAIANGVLTPDQGVTVLSGMSANGSTAVQTAVADEIEVLMDPVISASQAMADIANAVGNGITIDQAVAMLAVLWTENDATLQGAVVTEILALISGGQITAAQAMTDIGNTLAAGTLTNTQVTALFSALSSAGSSTVQTAVAIEVANLQGVAGIDAQVTSHGITAAAAIPALLNLLAGDPSQQSAVTTELLKLAGETPSVVPLIASDIAAAIGQNFSADQAINLLIVVGAQGNAALQASCGAEIASLITSNQASIAQVMSDMLGAVDSQWTAGLDPWARTGADIRTISPDQAIALLTAISSHSGAAVQVAAGDTIFVFTQLNWISAAQAVGDITAAVTSGALGAGPAVVMLAAGAEFAANILQSGYYTIFSNGIPANYVAPTQSVFLGGITTLIANNALSAAAAMADVATIAGVPTLGFTDQATQYWIYRTQFGSVTTTQYQGPSYIYTYSIDSVGVNATTAPANASHVLSLLVGLAEIGTTAVQSAAGTEISTLIGQNQITATQAATAIGGAIGNGMTADQVMAMLAGIAATGSSTATAVGNEILALVTAGKITPTQAMTDIDHAVAASALPAGAALTVLNAVAAGGNASEQTAVIGEVGALLVESKITFSQALSLLATVAGEGPTAVQTAAVSEIATLITGHQLTATQALPTLITIAGDGNGTVQAAVVSEIVTLLTGNQLTVTQVVSGIGNAVGAGLNGDQAASMLVLVAAQNTAAQSAVTAKLDALVSGNQITPSQVTGALLFAFAAGTMSNGQVLSMLIGVAAGGNTALALAVGAAMDPWVGGSYSPNYLSINGVAAVVAAVTSHTLSANQAVAVLASMEMTVFNYEVQTGQGNSALFAAWVTNNLVATNLITAEQAVGALLPLWGQNSTLLQATVVKELTALLAGNGSGALMTPAALMADITTAVTSNSLPSSQAVILLGALQSLAPTTSYPAILNEIGALANLVGGGQIIAQIQATLTSSQVQTIFSDLEGSIYFVNSKVAQFMAQLLAGVATTGAANTMLAGAALASMVVQQQLTVYTFNITPLITSGALTQAQGVNVLAATIANLPSSAIESVGIAGQPGVNAINNLANYIAALAGVAAIGEIDAFVGASSASMTACGALAGAFADLLTRLNSQGQPLATVAQIVTQVNNDVSNNVLGADRAIWLLSGLAAHVTSPLIGAEIATLVTSGRITAAQAISDLDAAVTGNLLSASQAIAVLGGIAANAHGNATLLTGVANEVASLEGAVLGTTQFQAAITYAAGEFVALASGQKTAAQVITDLETYSTASVPADVLLSVALIESQGAGLTTAANALATEIYNRINNDAAESGLAQLVSQGILSLTMAQQIVTQALTAAWSNIPTPVLNLPNVPATGPYSASVTGGITAPMTLQQALVPAIDLLNQDVIAYTDAPAVIAGTMTAATAIANVEAYSGSFPYVVDVALMHLSTLVNAGVGPAPNLTLLQQLGGYTPADLQAVQNAYNALTAANAAILVALGHRLGTGTTEIGLVGAITGGYLSYTQAMALLNSELTAALVHASTTENSALHSVAYAWIDIVANNIANSGALSIHNAALAVQSQIESGGLTTIQSLLTGIATVNAVESNAANYSVETDLAGHLSQMWISLILPANASVTDVAQAAHTAAAWYQQAWTTAWTNFPLSHIIGGEIVGNATAAQGYMDLLSNLLVSGLPIGQGPLLNALGLGKNVQSMQSALINQIFGTTSEFVDPEDMANGFGDVLRDAWEKISFGYGKGLTGSGAGEAGEFEVELSGGGLIEFSPAMTFTMVQLASNGMVSLMTADATAKYFDLHPDGVNISGPLLGAFRLIANTCNLVTNLLNTTALTYMGQIYTMGTDIVNIFADIGNTQKIAADGAALGEALFQYSVGFQFPAVQNLAQDVGAAFQDLFTGHPLSLASDVLSLGGDAIRLILSNPYLQAAAAVLNTYATQVEDDLGLNRVANAFESLGDWLAEASALPPNTTVQPLGLNSATFYQTLQSTFSWL</sequence>
<organism evidence="2 3">
    <name type="scientific">Bradyrhizobium arachidis</name>
    <dbReference type="NCBI Taxonomy" id="858423"/>
    <lineage>
        <taxon>Bacteria</taxon>
        <taxon>Pseudomonadati</taxon>
        <taxon>Pseudomonadota</taxon>
        <taxon>Alphaproteobacteria</taxon>
        <taxon>Hyphomicrobiales</taxon>
        <taxon>Nitrobacteraceae</taxon>
        <taxon>Bradyrhizobium</taxon>
    </lineage>
</organism>
<reference evidence="2 3" key="1">
    <citation type="submission" date="2018-06" db="EMBL/GenBank/DDBJ databases">
        <title>Comparative genomics of Bradyrhizobium nodulating Arachidis hypogaea.</title>
        <authorList>
            <person name="Li Y."/>
        </authorList>
    </citation>
    <scope>NUCLEOTIDE SEQUENCE [LARGE SCALE GENOMIC DNA]</scope>
    <source>
        <strain evidence="2 3">CCBAU 051107</strain>
    </source>
</reference>
<dbReference type="KEGG" id="barh:WN72_29320"/>
<dbReference type="EMBL" id="CP030050">
    <property type="protein sequence ID" value="QOZ69959.1"/>
    <property type="molecule type" value="Genomic_DNA"/>
</dbReference>
<evidence type="ECO:0000313" key="3">
    <source>
        <dbReference type="Proteomes" id="UP000594015"/>
    </source>
</evidence>
<name>A0AAE7NQ41_9BRAD</name>
<evidence type="ECO:0000256" key="1">
    <source>
        <dbReference type="SAM" id="MobiDB-lite"/>
    </source>
</evidence>